<keyword evidence="1" id="KW-0472">Membrane</keyword>
<evidence type="ECO:0000313" key="3">
    <source>
        <dbReference type="Proteomes" id="UP000065511"/>
    </source>
</evidence>
<organism evidence="2 3">
    <name type="scientific">Enterococcus silesiacus</name>
    <dbReference type="NCBI Taxonomy" id="332949"/>
    <lineage>
        <taxon>Bacteria</taxon>
        <taxon>Bacillati</taxon>
        <taxon>Bacillota</taxon>
        <taxon>Bacilli</taxon>
        <taxon>Lactobacillales</taxon>
        <taxon>Enterococcaceae</taxon>
        <taxon>Enterococcus</taxon>
    </lineage>
</organism>
<keyword evidence="1" id="KW-1133">Transmembrane helix</keyword>
<dbReference type="EMBL" id="CP013614">
    <property type="protein sequence ID" value="ALS01283.1"/>
    <property type="molecule type" value="Genomic_DNA"/>
</dbReference>
<dbReference type="Proteomes" id="UP000065511">
    <property type="component" value="Chromosome"/>
</dbReference>
<sequence length="76" mass="9121">MLRKNVYLTYYIKSVRKTTTVKEHEPDRNFSTLQQTTFFGQTRLIFSIICHFQIMFPLLKITRITKKNTSKVGKYK</sequence>
<accession>A0ABN4J5W0</accession>
<keyword evidence="3" id="KW-1185">Reference proteome</keyword>
<keyword evidence="1" id="KW-0812">Transmembrane</keyword>
<reference evidence="2 3" key="1">
    <citation type="submission" date="2015-12" db="EMBL/GenBank/DDBJ databases">
        <authorList>
            <person name="Lauer A."/>
            <person name="Humrighouse B."/>
            <person name="Loparev V."/>
            <person name="Shewmaker P.L."/>
            <person name="Whitney A.M."/>
            <person name="McLaughlin R.W."/>
        </authorList>
    </citation>
    <scope>NUCLEOTIDE SEQUENCE [LARGE SCALE GENOMIC DNA]</scope>
    <source>
        <strain evidence="2 3">LMG 23085</strain>
    </source>
</reference>
<gene>
    <name evidence="2" type="ORF">ATZ33_07850</name>
</gene>
<name>A0ABN4J5W0_9ENTE</name>
<protein>
    <submittedName>
        <fullName evidence="2">Uncharacterized protein</fullName>
    </submittedName>
</protein>
<evidence type="ECO:0000256" key="1">
    <source>
        <dbReference type="SAM" id="Phobius"/>
    </source>
</evidence>
<feature type="transmembrane region" description="Helical" evidence="1">
    <location>
        <begin position="38"/>
        <end position="59"/>
    </location>
</feature>
<evidence type="ECO:0000313" key="2">
    <source>
        <dbReference type="EMBL" id="ALS01283.1"/>
    </source>
</evidence>
<proteinExistence type="predicted"/>